<dbReference type="AlphaFoldDB" id="A0A4Y3RK23"/>
<dbReference type="EMBL" id="BJMN01000023">
    <property type="protein sequence ID" value="GEB58181.1"/>
    <property type="molecule type" value="Genomic_DNA"/>
</dbReference>
<dbReference type="Proteomes" id="UP000315226">
    <property type="component" value="Unassembled WGS sequence"/>
</dbReference>
<comment type="caution">
    <text evidence="2">The sequence shown here is derived from an EMBL/GenBank/DDBJ whole genome shotgun (WGS) entry which is preliminary data.</text>
</comment>
<name>A0A4Y3RK23_9ACTN</name>
<keyword evidence="3" id="KW-1185">Reference proteome</keyword>
<reference evidence="2 3" key="1">
    <citation type="submission" date="2019-06" db="EMBL/GenBank/DDBJ databases">
        <title>Whole genome shotgun sequence of Streptomyces gardneri NBRC 12865.</title>
        <authorList>
            <person name="Hosoyama A."/>
            <person name="Uohara A."/>
            <person name="Ohji S."/>
            <person name="Ichikawa N."/>
        </authorList>
    </citation>
    <scope>NUCLEOTIDE SEQUENCE [LARGE SCALE GENOMIC DNA]</scope>
    <source>
        <strain evidence="2 3">NBRC 12865</strain>
    </source>
</reference>
<evidence type="ECO:0000313" key="3">
    <source>
        <dbReference type="Proteomes" id="UP000315226"/>
    </source>
</evidence>
<evidence type="ECO:0000313" key="2">
    <source>
        <dbReference type="EMBL" id="GEB58181.1"/>
    </source>
</evidence>
<evidence type="ECO:0008006" key="4">
    <source>
        <dbReference type="Google" id="ProtNLM"/>
    </source>
</evidence>
<sequence>MDAGERRLDSPQALLVSNNPYASPDPLSLGRRPRPDQGVLGVLGVRVEGGAQAAEPALRRARATGISTLTARQVTVHADAPEIPVAVDGEALSLPTPVLCTLAVRTLRVRVPRDRPGADPLKQDRTRRPDWRDVIHLALTSRPDSGT</sequence>
<proteinExistence type="predicted"/>
<gene>
    <name evidence="2" type="ORF">SGA01_37860</name>
</gene>
<dbReference type="RefSeq" id="WP_141297600.1">
    <property type="nucleotide sequence ID" value="NZ_BJMN01000023.1"/>
</dbReference>
<organism evidence="2 3">
    <name type="scientific">Streptomyces gardneri</name>
    <dbReference type="NCBI Taxonomy" id="66892"/>
    <lineage>
        <taxon>Bacteria</taxon>
        <taxon>Bacillati</taxon>
        <taxon>Actinomycetota</taxon>
        <taxon>Actinomycetes</taxon>
        <taxon>Kitasatosporales</taxon>
        <taxon>Streptomycetaceae</taxon>
        <taxon>Streptomyces</taxon>
    </lineage>
</organism>
<dbReference type="OrthoDB" id="3208200at2"/>
<accession>A0A4Y3RK23</accession>
<feature type="region of interest" description="Disordered" evidence="1">
    <location>
        <begin position="1"/>
        <end position="35"/>
    </location>
</feature>
<dbReference type="SUPFAM" id="SSF111331">
    <property type="entry name" value="NAD kinase/diacylglycerol kinase-like"/>
    <property type="match status" value="1"/>
</dbReference>
<dbReference type="Gene3D" id="2.60.200.40">
    <property type="match status" value="1"/>
</dbReference>
<evidence type="ECO:0000256" key="1">
    <source>
        <dbReference type="SAM" id="MobiDB-lite"/>
    </source>
</evidence>
<dbReference type="InterPro" id="IPR016064">
    <property type="entry name" value="NAD/diacylglycerol_kinase_sf"/>
</dbReference>
<protein>
    <recommendedName>
        <fullName evidence="4">Diacylglycerol kinase</fullName>
    </recommendedName>
</protein>